<keyword evidence="7" id="KW-0175">Coiled coil</keyword>
<dbReference type="Gene3D" id="1.10.510.10">
    <property type="entry name" value="Transferase(Phosphotransferase) domain 1"/>
    <property type="match status" value="1"/>
</dbReference>
<evidence type="ECO:0000256" key="6">
    <source>
        <dbReference type="PROSITE-ProRule" id="PRU10141"/>
    </source>
</evidence>
<sequence length="509" mass="58883">MKDASSPFHANNVPAFPRTDSPLSIGAMPPEDVPTGGLEAQLQESLMKEKNEKERLQTMLRNQQLEIESLVGKMKKMQDLLVERVRQSCAAEKEQERKAMHEKFYELGQVVVQRDMSELWHDGPKIRELKARLEKVREEMEQIKKSSQERKNKEKKKGKQGTEDDDCGDDLQLLQKKEEAVLLAEIDSLDAQKHLFIKDIKRIRNEDSSRFNACPILNERYLLERLLGRGGFSEVYKAYDLVESRIVACKIHQLNSAWSDERKHSYIKHARREYEIHKTLNHPRVIQLYDVFDIDQHTFATILEYCDGIDLDIFLKKNKFMTEKDSKAMIYQVFCGLKYLNERPEPIIHFDLKPGNILLTRNMGVKITDFGLSKIMPSQDETHIDLTSQGAGTYWYLPPECFQTGCIPKISAKVDVWGAAVVFYQMLYGRKPFGNDVSQQQLVQNRIILNARSVEFPAKPQVSPETKDFIRKLLCYNQEERPDIFTICADPYFSPKSAPKRKSSVKDTA</sequence>
<organism evidence="10">
    <name type="scientific">Eutreptiella gymnastica</name>
    <dbReference type="NCBI Taxonomy" id="73025"/>
    <lineage>
        <taxon>Eukaryota</taxon>
        <taxon>Discoba</taxon>
        <taxon>Euglenozoa</taxon>
        <taxon>Euglenida</taxon>
        <taxon>Spirocuta</taxon>
        <taxon>Euglenophyceae</taxon>
        <taxon>Eutreptiales</taxon>
        <taxon>Eutreptiaceae</taxon>
        <taxon>Eutreptiella</taxon>
    </lineage>
</organism>
<protein>
    <recommendedName>
        <fullName evidence="9">Protein kinase domain-containing protein</fullName>
    </recommendedName>
</protein>
<keyword evidence="3 6" id="KW-0547">Nucleotide-binding</keyword>
<dbReference type="PANTHER" id="PTHR22974">
    <property type="entry name" value="MIXED LINEAGE PROTEIN KINASE"/>
    <property type="match status" value="1"/>
</dbReference>
<feature type="region of interest" description="Disordered" evidence="8">
    <location>
        <begin position="1"/>
        <end position="36"/>
    </location>
</feature>
<dbReference type="InterPro" id="IPR000719">
    <property type="entry name" value="Prot_kinase_dom"/>
</dbReference>
<keyword evidence="5 6" id="KW-0067">ATP-binding</keyword>
<dbReference type="GO" id="GO:0035556">
    <property type="term" value="P:intracellular signal transduction"/>
    <property type="evidence" value="ECO:0007669"/>
    <property type="project" value="TreeGrafter"/>
</dbReference>
<accession>A0A7S4CXA6</accession>
<keyword evidence="4" id="KW-0418">Kinase</keyword>
<evidence type="ECO:0000256" key="8">
    <source>
        <dbReference type="SAM" id="MobiDB-lite"/>
    </source>
</evidence>
<dbReference type="InterPro" id="IPR011009">
    <property type="entry name" value="Kinase-like_dom_sf"/>
</dbReference>
<evidence type="ECO:0000259" key="9">
    <source>
        <dbReference type="PROSITE" id="PS50011"/>
    </source>
</evidence>
<proteinExistence type="predicted"/>
<dbReference type="Pfam" id="PF00069">
    <property type="entry name" value="Pkinase"/>
    <property type="match status" value="1"/>
</dbReference>
<dbReference type="EMBL" id="HBJA01058014">
    <property type="protein sequence ID" value="CAE0809404.1"/>
    <property type="molecule type" value="Transcribed_RNA"/>
</dbReference>
<dbReference type="SMART" id="SM00220">
    <property type="entry name" value="S_TKc"/>
    <property type="match status" value="1"/>
</dbReference>
<dbReference type="AlphaFoldDB" id="A0A7S4CXA6"/>
<feature type="coiled-coil region" evidence="7">
    <location>
        <begin position="39"/>
        <end position="80"/>
    </location>
</feature>
<dbReference type="SUPFAM" id="SSF56112">
    <property type="entry name" value="Protein kinase-like (PK-like)"/>
    <property type="match status" value="1"/>
</dbReference>
<dbReference type="GO" id="GO:0005634">
    <property type="term" value="C:nucleus"/>
    <property type="evidence" value="ECO:0007669"/>
    <property type="project" value="TreeGrafter"/>
</dbReference>
<dbReference type="InterPro" id="IPR017441">
    <property type="entry name" value="Protein_kinase_ATP_BS"/>
</dbReference>
<feature type="compositionally biased region" description="Basic and acidic residues" evidence="8">
    <location>
        <begin position="140"/>
        <end position="152"/>
    </location>
</feature>
<keyword evidence="1" id="KW-0723">Serine/threonine-protein kinase</keyword>
<keyword evidence="2" id="KW-0808">Transferase</keyword>
<gene>
    <name evidence="10" type="ORF">EGYM00163_LOCUS20536</name>
</gene>
<feature type="region of interest" description="Disordered" evidence="8">
    <location>
        <begin position="140"/>
        <end position="168"/>
    </location>
</feature>
<evidence type="ECO:0000256" key="4">
    <source>
        <dbReference type="ARBA" id="ARBA00022777"/>
    </source>
</evidence>
<reference evidence="10" key="1">
    <citation type="submission" date="2021-01" db="EMBL/GenBank/DDBJ databases">
        <authorList>
            <person name="Corre E."/>
            <person name="Pelletier E."/>
            <person name="Niang G."/>
            <person name="Scheremetjew M."/>
            <person name="Finn R."/>
            <person name="Kale V."/>
            <person name="Holt S."/>
            <person name="Cochrane G."/>
            <person name="Meng A."/>
            <person name="Brown T."/>
            <person name="Cohen L."/>
        </authorList>
    </citation>
    <scope>NUCLEOTIDE SEQUENCE</scope>
    <source>
        <strain evidence="10">CCMP1594</strain>
    </source>
</reference>
<feature type="binding site" evidence="6">
    <location>
        <position position="250"/>
    </location>
    <ligand>
        <name>ATP</name>
        <dbReference type="ChEBI" id="CHEBI:30616"/>
    </ligand>
</feature>
<dbReference type="PROSITE" id="PS00108">
    <property type="entry name" value="PROTEIN_KINASE_ST"/>
    <property type="match status" value="1"/>
</dbReference>
<evidence type="ECO:0000256" key="2">
    <source>
        <dbReference type="ARBA" id="ARBA00022679"/>
    </source>
</evidence>
<dbReference type="GO" id="GO:0004674">
    <property type="term" value="F:protein serine/threonine kinase activity"/>
    <property type="evidence" value="ECO:0007669"/>
    <property type="project" value="UniProtKB-KW"/>
</dbReference>
<dbReference type="PROSITE" id="PS50011">
    <property type="entry name" value="PROTEIN_KINASE_DOM"/>
    <property type="match status" value="1"/>
</dbReference>
<evidence type="ECO:0000256" key="1">
    <source>
        <dbReference type="ARBA" id="ARBA00022527"/>
    </source>
</evidence>
<evidence type="ECO:0000256" key="7">
    <source>
        <dbReference type="SAM" id="Coils"/>
    </source>
</evidence>
<evidence type="ECO:0000256" key="5">
    <source>
        <dbReference type="ARBA" id="ARBA00022840"/>
    </source>
</evidence>
<dbReference type="PANTHER" id="PTHR22974:SF23">
    <property type="entry name" value="TOUSLED-LIKE KINASE, ISOFORM G"/>
    <property type="match status" value="1"/>
</dbReference>
<dbReference type="GO" id="GO:0007059">
    <property type="term" value="P:chromosome segregation"/>
    <property type="evidence" value="ECO:0007669"/>
    <property type="project" value="TreeGrafter"/>
</dbReference>
<dbReference type="PROSITE" id="PS00107">
    <property type="entry name" value="PROTEIN_KINASE_ATP"/>
    <property type="match status" value="1"/>
</dbReference>
<dbReference type="GO" id="GO:0005524">
    <property type="term" value="F:ATP binding"/>
    <property type="evidence" value="ECO:0007669"/>
    <property type="project" value="UniProtKB-UniRule"/>
</dbReference>
<dbReference type="InterPro" id="IPR008271">
    <property type="entry name" value="Ser/Thr_kinase_AS"/>
</dbReference>
<name>A0A7S4CXA6_9EUGL</name>
<dbReference type="FunFam" id="1.10.510.10:FF:000698">
    <property type="entry name" value="Serine/threonine-protein kinase tousled-like 1"/>
    <property type="match status" value="1"/>
</dbReference>
<evidence type="ECO:0000313" key="10">
    <source>
        <dbReference type="EMBL" id="CAE0809404.1"/>
    </source>
</evidence>
<feature type="domain" description="Protein kinase" evidence="9">
    <location>
        <begin position="221"/>
        <end position="493"/>
    </location>
</feature>
<evidence type="ECO:0000256" key="3">
    <source>
        <dbReference type="ARBA" id="ARBA00022741"/>
    </source>
</evidence>
<dbReference type="CDD" id="cd13990">
    <property type="entry name" value="STKc_TLK"/>
    <property type="match status" value="1"/>
</dbReference>